<dbReference type="AlphaFoldDB" id="A0A1G8AA68"/>
<proteinExistence type="predicted"/>
<dbReference type="GO" id="GO:0016020">
    <property type="term" value="C:membrane"/>
    <property type="evidence" value="ECO:0007669"/>
    <property type="project" value="InterPro"/>
</dbReference>
<feature type="domain" description="Signal transduction histidine kinase internal region" evidence="2">
    <location>
        <begin position="184"/>
        <end position="262"/>
    </location>
</feature>
<feature type="transmembrane region" description="Helical" evidence="1">
    <location>
        <begin position="62"/>
        <end position="82"/>
    </location>
</feature>
<keyword evidence="1" id="KW-0812">Transmembrane</keyword>
<keyword evidence="3" id="KW-0808">Transferase</keyword>
<keyword evidence="1" id="KW-1133">Transmembrane helix</keyword>
<feature type="transmembrane region" description="Helical" evidence="1">
    <location>
        <begin position="139"/>
        <end position="160"/>
    </location>
</feature>
<protein>
    <submittedName>
        <fullName evidence="3">Histidine kinase</fullName>
    </submittedName>
</protein>
<feature type="transmembrane region" description="Helical" evidence="1">
    <location>
        <begin position="94"/>
        <end position="119"/>
    </location>
</feature>
<dbReference type="Pfam" id="PF06580">
    <property type="entry name" value="His_kinase"/>
    <property type="match status" value="1"/>
</dbReference>
<organism evidence="3 4">
    <name type="scientific">Pedobacter terrae</name>
    <dbReference type="NCBI Taxonomy" id="405671"/>
    <lineage>
        <taxon>Bacteria</taxon>
        <taxon>Pseudomonadati</taxon>
        <taxon>Bacteroidota</taxon>
        <taxon>Sphingobacteriia</taxon>
        <taxon>Sphingobacteriales</taxon>
        <taxon>Sphingobacteriaceae</taxon>
        <taxon>Pedobacter</taxon>
    </lineage>
</organism>
<keyword evidence="4" id="KW-1185">Reference proteome</keyword>
<reference evidence="4" key="1">
    <citation type="submission" date="2016-10" db="EMBL/GenBank/DDBJ databases">
        <authorList>
            <person name="Varghese N."/>
            <person name="Submissions S."/>
        </authorList>
    </citation>
    <scope>NUCLEOTIDE SEQUENCE [LARGE SCALE GENOMIC DNA]</scope>
    <source>
        <strain evidence="4">DSM 17933</strain>
    </source>
</reference>
<dbReference type="OrthoDB" id="9792992at2"/>
<feature type="transmembrane region" description="Helical" evidence="1">
    <location>
        <begin position="33"/>
        <end position="50"/>
    </location>
</feature>
<sequence length="379" mass="44265">MNTNDISDYRSLQIYYSNRPIYYMKIRPEDKKIINTHLICWGVYILYEVILSALMKGQFSSIYYYILFYALNISLFYTHAIFVMPNFLPNVRRIWYFVLLLLLEIGIYFLLTILFSHILNFLRGQRHPAQLSWLYYVGSFYRATLFIIFGSGYYFLLTFLKGKNDEMRKAVEIERLQVRLVTLERDFLRSQINPHLFFNTLNFVKYAARKDATLAEEAILRLSEIMSFALNKNMDAHGLLLAETKQAENIIRLNQMRFADKLKINFKISDFDTQTRTLPLILLTLVENVFKHGDLSAEGNEATIAVSVENGMVCYSTRNLIAGRSASIVSTKKGLENISSRLESIFPKSHIYYAKTVEDRWFEVFVSFPVVSESNLVRV</sequence>
<dbReference type="PANTHER" id="PTHR34220:SF7">
    <property type="entry name" value="SENSOR HISTIDINE KINASE YPDA"/>
    <property type="match status" value="1"/>
</dbReference>
<dbReference type="Proteomes" id="UP000199643">
    <property type="component" value="Unassembled WGS sequence"/>
</dbReference>
<gene>
    <name evidence="3" type="ORF">SAMN05421827_11858</name>
</gene>
<dbReference type="RefSeq" id="WP_090502777.1">
    <property type="nucleotide sequence ID" value="NZ_FNCH01000018.1"/>
</dbReference>
<keyword evidence="3" id="KW-0418">Kinase</keyword>
<dbReference type="GO" id="GO:0000155">
    <property type="term" value="F:phosphorelay sensor kinase activity"/>
    <property type="evidence" value="ECO:0007669"/>
    <property type="project" value="InterPro"/>
</dbReference>
<dbReference type="EMBL" id="FNCH01000018">
    <property type="protein sequence ID" value="SDH17781.1"/>
    <property type="molecule type" value="Genomic_DNA"/>
</dbReference>
<dbReference type="STRING" id="405671.SAMN05421827_11858"/>
<dbReference type="InterPro" id="IPR010559">
    <property type="entry name" value="Sig_transdc_His_kin_internal"/>
</dbReference>
<evidence type="ECO:0000259" key="2">
    <source>
        <dbReference type="Pfam" id="PF06580"/>
    </source>
</evidence>
<evidence type="ECO:0000313" key="4">
    <source>
        <dbReference type="Proteomes" id="UP000199643"/>
    </source>
</evidence>
<evidence type="ECO:0000313" key="3">
    <source>
        <dbReference type="EMBL" id="SDH17781.1"/>
    </source>
</evidence>
<accession>A0A1G8AA68</accession>
<dbReference type="InterPro" id="IPR050640">
    <property type="entry name" value="Bact_2-comp_sensor_kinase"/>
</dbReference>
<evidence type="ECO:0000256" key="1">
    <source>
        <dbReference type="SAM" id="Phobius"/>
    </source>
</evidence>
<dbReference type="PANTHER" id="PTHR34220">
    <property type="entry name" value="SENSOR HISTIDINE KINASE YPDA"/>
    <property type="match status" value="1"/>
</dbReference>
<name>A0A1G8AA68_9SPHI</name>
<keyword evidence="1" id="KW-0472">Membrane</keyword>